<evidence type="ECO:0000259" key="5">
    <source>
        <dbReference type="SMART" id="SM00563"/>
    </source>
</evidence>
<sequence length="268" mass="30153">MAKRKSGDFLKMPKIHKREPNFVTRIVANILGFFVRLMFRIEVKGLENLPKSGAYVLAANHVTYLDALAVAYMVYFKARRTPHFLAKGNLFKTPIVGDILIACEQVPVYRGGHSNREPMDAAHAILDAGRVITIYPEGTLTREPNGWPMRGKIGAIKMALEKNVPFIPMAQWGTEKILPTYSKRFRPNPFHTVHMVIGEELDLDKYRGRKLSNAEYAEANELAMKAITRLTEQLRGAKAPKTLFDPREAGLAEHGNFKTAPKPQVGEK</sequence>
<reference evidence="7" key="1">
    <citation type="submission" date="2020-05" db="EMBL/GenBank/DDBJ databases">
        <authorList>
            <person name="Chiriac C."/>
            <person name="Salcher M."/>
            <person name="Ghai R."/>
            <person name="Kavagutti S V."/>
        </authorList>
    </citation>
    <scope>NUCLEOTIDE SEQUENCE</scope>
</reference>
<dbReference type="GO" id="GO:0005886">
    <property type="term" value="C:plasma membrane"/>
    <property type="evidence" value="ECO:0007669"/>
    <property type="project" value="TreeGrafter"/>
</dbReference>
<evidence type="ECO:0000256" key="1">
    <source>
        <dbReference type="ARBA" id="ARBA00022679"/>
    </source>
</evidence>
<dbReference type="AlphaFoldDB" id="A0A6J6HA05"/>
<keyword evidence="1" id="KW-0808">Transferase</keyword>
<gene>
    <name evidence="6" type="ORF">UFOPK1410_00118</name>
    <name evidence="7" type="ORF">UFOPK1855_00339</name>
</gene>
<protein>
    <submittedName>
        <fullName evidence="7">Unannotated protein</fullName>
    </submittedName>
</protein>
<keyword evidence="4" id="KW-1133">Transmembrane helix</keyword>
<keyword evidence="2" id="KW-0012">Acyltransferase</keyword>
<feature type="region of interest" description="Disordered" evidence="3">
    <location>
        <begin position="245"/>
        <end position="268"/>
    </location>
</feature>
<dbReference type="PANTHER" id="PTHR10434:SF55">
    <property type="entry name" value="POSSIBLE ACYLTRANSFERASE"/>
    <property type="match status" value="1"/>
</dbReference>
<organism evidence="7">
    <name type="scientific">freshwater metagenome</name>
    <dbReference type="NCBI Taxonomy" id="449393"/>
    <lineage>
        <taxon>unclassified sequences</taxon>
        <taxon>metagenomes</taxon>
        <taxon>ecological metagenomes</taxon>
    </lineage>
</organism>
<dbReference type="PANTHER" id="PTHR10434">
    <property type="entry name" value="1-ACYL-SN-GLYCEROL-3-PHOSPHATE ACYLTRANSFERASE"/>
    <property type="match status" value="1"/>
</dbReference>
<dbReference type="EMBL" id="CAEZUW010000037">
    <property type="protein sequence ID" value="CAB4609796.1"/>
    <property type="molecule type" value="Genomic_DNA"/>
</dbReference>
<evidence type="ECO:0000313" key="7">
    <source>
        <dbReference type="EMBL" id="CAB4609796.1"/>
    </source>
</evidence>
<dbReference type="InterPro" id="IPR002123">
    <property type="entry name" value="Plipid/glycerol_acylTrfase"/>
</dbReference>
<name>A0A6J6HA05_9ZZZZ</name>
<dbReference type="SMART" id="SM00563">
    <property type="entry name" value="PlsC"/>
    <property type="match status" value="1"/>
</dbReference>
<keyword evidence="4" id="KW-0812">Transmembrane</keyword>
<accession>A0A6J6HA05</accession>
<dbReference type="EMBL" id="CAEZSH010000006">
    <property type="protein sequence ID" value="CAB4531746.1"/>
    <property type="molecule type" value="Genomic_DNA"/>
</dbReference>
<evidence type="ECO:0000256" key="2">
    <source>
        <dbReference type="ARBA" id="ARBA00023315"/>
    </source>
</evidence>
<dbReference type="Pfam" id="PF01553">
    <property type="entry name" value="Acyltransferase"/>
    <property type="match status" value="1"/>
</dbReference>
<proteinExistence type="predicted"/>
<dbReference type="GO" id="GO:0006654">
    <property type="term" value="P:phosphatidic acid biosynthetic process"/>
    <property type="evidence" value="ECO:0007669"/>
    <property type="project" value="TreeGrafter"/>
</dbReference>
<evidence type="ECO:0000313" key="6">
    <source>
        <dbReference type="EMBL" id="CAB4531746.1"/>
    </source>
</evidence>
<keyword evidence="4" id="KW-0472">Membrane</keyword>
<dbReference type="CDD" id="cd07989">
    <property type="entry name" value="LPLAT_AGPAT-like"/>
    <property type="match status" value="1"/>
</dbReference>
<evidence type="ECO:0000256" key="4">
    <source>
        <dbReference type="SAM" id="Phobius"/>
    </source>
</evidence>
<dbReference type="GO" id="GO:0003841">
    <property type="term" value="F:1-acylglycerol-3-phosphate O-acyltransferase activity"/>
    <property type="evidence" value="ECO:0007669"/>
    <property type="project" value="TreeGrafter"/>
</dbReference>
<feature type="transmembrane region" description="Helical" evidence="4">
    <location>
        <begin position="53"/>
        <end position="75"/>
    </location>
</feature>
<dbReference type="SUPFAM" id="SSF69593">
    <property type="entry name" value="Glycerol-3-phosphate (1)-acyltransferase"/>
    <property type="match status" value="1"/>
</dbReference>
<evidence type="ECO:0000256" key="3">
    <source>
        <dbReference type="SAM" id="MobiDB-lite"/>
    </source>
</evidence>
<feature type="transmembrane region" description="Helical" evidence="4">
    <location>
        <begin position="21"/>
        <end position="41"/>
    </location>
</feature>
<feature type="domain" description="Phospholipid/glycerol acyltransferase" evidence="5">
    <location>
        <begin position="55"/>
        <end position="174"/>
    </location>
</feature>